<evidence type="ECO:0000256" key="1">
    <source>
        <dbReference type="ARBA" id="ARBA00004651"/>
    </source>
</evidence>
<feature type="transmembrane region" description="Helical" evidence="7">
    <location>
        <begin position="12"/>
        <end position="32"/>
    </location>
</feature>
<evidence type="ECO:0000259" key="8">
    <source>
        <dbReference type="Pfam" id="PF02308"/>
    </source>
</evidence>
<dbReference type="PANTHER" id="PTHR33778">
    <property type="entry name" value="PROTEIN MGTC"/>
    <property type="match status" value="1"/>
</dbReference>
<evidence type="ECO:0000256" key="6">
    <source>
        <dbReference type="ARBA" id="ARBA00023136"/>
    </source>
</evidence>
<evidence type="ECO:0000256" key="2">
    <source>
        <dbReference type="ARBA" id="ARBA00009298"/>
    </source>
</evidence>
<sequence>MKLPAINFEELNFFTILLRSLLAMLISGMIGFERGLKNHPAGMRTYILVCITSAMVMMTNQFAAEFYEGVDPTRMGSQVVSGIGFLGAGMILVTNRDKIKGLTTAAGLWSSACIGLAIGIGFYEVAIVVGFILLITLTFLQRVESSLRKKTPWVTVFVQAKDVQSFNEALHFIEASLVTVTFIKPLVNNSDQLDYLVRLVIPKEVHPEKFFQDINQLSGVSIYESEDEYN</sequence>
<reference evidence="9 10" key="1">
    <citation type="submission" date="2016-10" db="EMBL/GenBank/DDBJ databases">
        <authorList>
            <person name="de Groot N.N."/>
        </authorList>
    </citation>
    <scope>NUCLEOTIDE SEQUENCE [LARGE SCALE GENOMIC DNA]</scope>
    <source>
        <strain evidence="9 10">ATCC BAA-466</strain>
    </source>
</reference>
<dbReference type="InterPro" id="IPR003416">
    <property type="entry name" value="MgtC/SapB/SrpB/YhiD_fam"/>
</dbReference>
<keyword evidence="4 7" id="KW-0812">Transmembrane</keyword>
<feature type="transmembrane region" description="Helical" evidence="7">
    <location>
        <begin position="44"/>
        <end position="63"/>
    </location>
</feature>
<keyword evidence="10" id="KW-1185">Reference proteome</keyword>
<dbReference type="GO" id="GO:0005886">
    <property type="term" value="C:plasma membrane"/>
    <property type="evidence" value="ECO:0007669"/>
    <property type="project" value="UniProtKB-SubCell"/>
</dbReference>
<proteinExistence type="inferred from homology"/>
<protein>
    <submittedName>
        <fullName evidence="9">Putative Mg2+ transporter-C (MgtC) family protein</fullName>
    </submittedName>
</protein>
<keyword evidence="5 7" id="KW-1133">Transmembrane helix</keyword>
<dbReference type="PRINTS" id="PR01837">
    <property type="entry name" value="MGTCSAPBPROT"/>
</dbReference>
<feature type="transmembrane region" description="Helical" evidence="7">
    <location>
        <begin position="75"/>
        <end position="94"/>
    </location>
</feature>
<comment type="subcellular location">
    <subcellularLocation>
        <location evidence="1">Cell membrane</location>
        <topology evidence="1">Multi-pass membrane protein</topology>
    </subcellularLocation>
</comment>
<dbReference type="EMBL" id="FNCK01000003">
    <property type="protein sequence ID" value="SDG14679.1"/>
    <property type="molecule type" value="Genomic_DNA"/>
</dbReference>
<evidence type="ECO:0000256" key="3">
    <source>
        <dbReference type="ARBA" id="ARBA00022475"/>
    </source>
</evidence>
<evidence type="ECO:0000256" key="5">
    <source>
        <dbReference type="ARBA" id="ARBA00022989"/>
    </source>
</evidence>
<dbReference type="OrthoDB" id="9811198at2"/>
<keyword evidence="6 7" id="KW-0472">Membrane</keyword>
<keyword evidence="3" id="KW-1003">Cell membrane</keyword>
<gene>
    <name evidence="9" type="ORF">SAMN05421791_103193</name>
</gene>
<evidence type="ECO:0000313" key="10">
    <source>
        <dbReference type="Proteomes" id="UP000199708"/>
    </source>
</evidence>
<dbReference type="InterPro" id="IPR049177">
    <property type="entry name" value="MgtC_SapB_SrpB_YhiD_N"/>
</dbReference>
<dbReference type="RefSeq" id="WP_090289601.1">
    <property type="nucleotide sequence ID" value="NZ_FNCK01000003.1"/>
</dbReference>
<evidence type="ECO:0000313" key="9">
    <source>
        <dbReference type="EMBL" id="SDG14679.1"/>
    </source>
</evidence>
<dbReference type="AlphaFoldDB" id="A0A1G7RWR8"/>
<dbReference type="Pfam" id="PF02308">
    <property type="entry name" value="MgtC"/>
    <property type="match status" value="1"/>
</dbReference>
<organism evidence="9 10">
    <name type="scientific">Facklamia miroungae</name>
    <dbReference type="NCBI Taxonomy" id="120956"/>
    <lineage>
        <taxon>Bacteria</taxon>
        <taxon>Bacillati</taxon>
        <taxon>Bacillota</taxon>
        <taxon>Bacilli</taxon>
        <taxon>Lactobacillales</taxon>
        <taxon>Aerococcaceae</taxon>
        <taxon>Facklamia</taxon>
    </lineage>
</organism>
<dbReference type="Proteomes" id="UP000199708">
    <property type="component" value="Unassembled WGS sequence"/>
</dbReference>
<feature type="domain" description="MgtC/SapB/SrpB/YhiD N-terminal" evidence="8">
    <location>
        <begin position="21"/>
        <end position="145"/>
    </location>
</feature>
<dbReference type="PANTHER" id="PTHR33778:SF1">
    <property type="entry name" value="MAGNESIUM TRANSPORTER YHID-RELATED"/>
    <property type="match status" value="1"/>
</dbReference>
<evidence type="ECO:0000256" key="7">
    <source>
        <dbReference type="SAM" id="Phobius"/>
    </source>
</evidence>
<accession>A0A1G7RWR8</accession>
<dbReference type="STRING" id="120956.SAMN05421791_103193"/>
<evidence type="ECO:0000256" key="4">
    <source>
        <dbReference type="ARBA" id="ARBA00022692"/>
    </source>
</evidence>
<name>A0A1G7RWR8_9LACT</name>
<comment type="similarity">
    <text evidence="2">Belongs to the MgtC/SapB family.</text>
</comment>